<dbReference type="Proteomes" id="UP001623290">
    <property type="component" value="Chromosome"/>
</dbReference>
<proteinExistence type="predicted"/>
<name>A0ABZ1E041_9RHOB</name>
<dbReference type="Pfam" id="PF06676">
    <property type="entry name" value="DUF1178"/>
    <property type="match status" value="1"/>
</dbReference>
<gene>
    <name evidence="2" type="ORF">RPE78_03830</name>
</gene>
<sequence>MIRYTLKCANGHQFDGWFASGEAFDTQCAKGLVACAICGSNAVTKSLMAPSVQSTRKAEPSQGGESPPAPPALTSPANEVEAAMAKLRAHIEKNSDYVGEDFAREARAMHDGEAPERAIHGEANLEEARALMEDGIGILPLPFRSGRKTN</sequence>
<feature type="region of interest" description="Disordered" evidence="1">
    <location>
        <begin position="48"/>
        <end position="77"/>
    </location>
</feature>
<dbReference type="InterPro" id="IPR009562">
    <property type="entry name" value="DUF1178"/>
</dbReference>
<organism evidence="2 3">
    <name type="scientific">Thioclava litoralis</name>
    <dbReference type="NCBI Taxonomy" id="3076557"/>
    <lineage>
        <taxon>Bacteria</taxon>
        <taxon>Pseudomonadati</taxon>
        <taxon>Pseudomonadota</taxon>
        <taxon>Alphaproteobacteria</taxon>
        <taxon>Rhodobacterales</taxon>
        <taxon>Paracoccaceae</taxon>
        <taxon>Thioclava</taxon>
    </lineage>
</organism>
<dbReference type="PIRSF" id="PIRSF032131">
    <property type="entry name" value="UCP032131"/>
    <property type="match status" value="1"/>
</dbReference>
<reference evidence="2 3" key="1">
    <citation type="submission" date="2023-09" db="EMBL/GenBank/DDBJ databases">
        <title>Thioclava shenzhenensis sp. nov., a multidrug resistant bacteria-antagonizing species isolated from coastal seawater.</title>
        <authorList>
            <person name="Long M."/>
        </authorList>
    </citation>
    <scope>NUCLEOTIDE SEQUENCE [LARGE SCALE GENOMIC DNA]</scope>
    <source>
        <strain evidence="2 3">FTW29</strain>
    </source>
</reference>
<evidence type="ECO:0000313" key="3">
    <source>
        <dbReference type="Proteomes" id="UP001623290"/>
    </source>
</evidence>
<dbReference type="RefSeq" id="WP_339108177.1">
    <property type="nucleotide sequence ID" value="NZ_CP135443.1"/>
</dbReference>
<evidence type="ECO:0000256" key="1">
    <source>
        <dbReference type="SAM" id="MobiDB-lite"/>
    </source>
</evidence>
<keyword evidence="3" id="KW-1185">Reference proteome</keyword>
<dbReference type="EMBL" id="CP135443">
    <property type="protein sequence ID" value="WRY34429.1"/>
    <property type="molecule type" value="Genomic_DNA"/>
</dbReference>
<evidence type="ECO:0000313" key="2">
    <source>
        <dbReference type="EMBL" id="WRY34429.1"/>
    </source>
</evidence>
<accession>A0ABZ1E041</accession>
<protein>
    <submittedName>
        <fullName evidence="2">DUF1178 family protein</fullName>
    </submittedName>
</protein>